<dbReference type="EC" id="3.5.1.68" evidence="2"/>
<dbReference type="GO" id="GO:0050129">
    <property type="term" value="F:N-formylglutamate deformylase activity"/>
    <property type="evidence" value="ECO:0007669"/>
    <property type="project" value="UniProtKB-EC"/>
</dbReference>
<dbReference type="AlphaFoldDB" id="D5BQM7"/>
<reference evidence="2 3" key="1">
    <citation type="journal article" date="2010" name="J. Bacteriol.">
        <title>Complete genome sequence of "Candidatus Puniceispirillum marinum" IMCC1322, a representative of the SAR116 clade in the Alphaproteobacteria.</title>
        <authorList>
            <person name="Oh H.M."/>
            <person name="Kwon K.K."/>
            <person name="Kang I."/>
            <person name="Kang S.G."/>
            <person name="Lee J.H."/>
            <person name="Kim S.J."/>
            <person name="Cho J.C."/>
        </authorList>
    </citation>
    <scope>NUCLEOTIDE SEQUENCE [LARGE SCALE GENOMIC DNA]</scope>
    <source>
        <strain evidence="2 3">IMCC1322</strain>
    </source>
</reference>
<dbReference type="OrthoDB" id="9802050at2"/>
<dbReference type="eggNOG" id="COG3741">
    <property type="taxonomic scope" value="Bacteria"/>
</dbReference>
<sequence>MDALSTSSDITALPEAQVKTPASAMLDAMPDAMPDIVNEGMKNGAGAANGPEANNSNEVAFDFSHSPTASSCRTDDANFAAVSRRNAGSFPIEKGATPAYDAPAYDAPAYDTETHTRALVVSCPHAGRLYPADFVATSALDLAALRDLEDYAVDWLIEGMLAHNITAITNHVGRAFLDVNRPADALDKIMFANSIDAATPSRQVKAGYGLLPRLNAARMPIHNAPLSIDEARQRLEMVHAPYHQMLAATLDNALAQHGHYLLLDIHSMPQTDRLGRPLADFVLGDCLGTTIDAALGHKISRFITDHGFSVAWNKPYAGGHITCAYGRINTPRQSVQIEINRALYMTTAPMPANPAHNHMTLKADGAERVARMLGALGAMLADMLDHHS</sequence>
<dbReference type="STRING" id="488538.SAR116_2502"/>
<accession>D5BQM7</accession>
<dbReference type="KEGG" id="apb:SAR116_2502"/>
<evidence type="ECO:0000313" key="2">
    <source>
        <dbReference type="EMBL" id="ADE40745.1"/>
    </source>
</evidence>
<keyword evidence="2" id="KW-0378">Hydrolase</keyword>
<protein>
    <submittedName>
        <fullName evidence="2">Formiminoglutamase, putative</fullName>
        <ecNumber evidence="2">3.5.1.68</ecNumber>
    </submittedName>
</protein>
<gene>
    <name evidence="2" type="ordered locus">SAR116_2502</name>
</gene>
<feature type="region of interest" description="Disordered" evidence="1">
    <location>
        <begin position="35"/>
        <end position="67"/>
    </location>
</feature>
<evidence type="ECO:0000313" key="3">
    <source>
        <dbReference type="Proteomes" id="UP000007460"/>
    </source>
</evidence>
<dbReference type="SUPFAM" id="SSF53187">
    <property type="entry name" value="Zn-dependent exopeptidases"/>
    <property type="match status" value="1"/>
</dbReference>
<dbReference type="RefSeq" id="WP_013047371.1">
    <property type="nucleotide sequence ID" value="NC_014010.1"/>
</dbReference>
<dbReference type="HOGENOM" id="CLU_711472_0_0_5"/>
<proteinExistence type="predicted"/>
<evidence type="ECO:0000256" key="1">
    <source>
        <dbReference type="SAM" id="MobiDB-lite"/>
    </source>
</evidence>
<feature type="compositionally biased region" description="Low complexity" evidence="1">
    <location>
        <begin position="44"/>
        <end position="55"/>
    </location>
</feature>
<dbReference type="EMBL" id="CP001751">
    <property type="protein sequence ID" value="ADE40745.1"/>
    <property type="molecule type" value="Genomic_DNA"/>
</dbReference>
<dbReference type="Pfam" id="PF05013">
    <property type="entry name" value="FGase"/>
    <property type="match status" value="1"/>
</dbReference>
<dbReference type="Proteomes" id="UP000007460">
    <property type="component" value="Chromosome"/>
</dbReference>
<name>D5BQM7_PUNMI</name>
<dbReference type="Gene3D" id="3.40.630.40">
    <property type="entry name" value="Zn-dependent exopeptidases"/>
    <property type="match status" value="1"/>
</dbReference>
<keyword evidence="3" id="KW-1185">Reference proteome</keyword>
<dbReference type="InterPro" id="IPR007709">
    <property type="entry name" value="N-FG_amidohydro"/>
</dbReference>
<organism evidence="2 3">
    <name type="scientific">Puniceispirillum marinum (strain IMCC1322)</name>
    <dbReference type="NCBI Taxonomy" id="488538"/>
    <lineage>
        <taxon>Bacteria</taxon>
        <taxon>Pseudomonadati</taxon>
        <taxon>Pseudomonadota</taxon>
        <taxon>Alphaproteobacteria</taxon>
        <taxon>Candidatus Puniceispirillales</taxon>
        <taxon>Candidatus Puniceispirillaceae</taxon>
        <taxon>Candidatus Puniceispirillum</taxon>
    </lineage>
</organism>